<dbReference type="Proteomes" id="UP000019118">
    <property type="component" value="Unassembled WGS sequence"/>
</dbReference>
<dbReference type="GO" id="GO:0003887">
    <property type="term" value="F:DNA-directed DNA polymerase activity"/>
    <property type="evidence" value="ECO:0007669"/>
    <property type="project" value="InterPro"/>
</dbReference>
<accession>A0AAR5QGL9</accession>
<dbReference type="SUPFAM" id="SSF46785">
    <property type="entry name" value="Winged helix' DNA-binding domain"/>
    <property type="match status" value="2"/>
</dbReference>
<dbReference type="Pfam" id="PF01051">
    <property type="entry name" value="Rep3_N"/>
    <property type="match status" value="1"/>
</dbReference>
<dbReference type="InterPro" id="IPR036390">
    <property type="entry name" value="WH_DNA-bd_sf"/>
</dbReference>
<dbReference type="GO" id="GO:0006270">
    <property type="term" value="P:DNA replication initiation"/>
    <property type="evidence" value="ECO:0007669"/>
    <property type="project" value="InterPro"/>
</dbReference>
<evidence type="ECO:0000259" key="1">
    <source>
        <dbReference type="Pfam" id="PF01051"/>
    </source>
</evidence>
<dbReference type="NCBIfam" id="NF038290">
    <property type="entry name" value="repM_Acin"/>
    <property type="match status" value="1"/>
</dbReference>
<dbReference type="Gene3D" id="1.10.10.10">
    <property type="entry name" value="Winged helix-like DNA-binding domain superfamily/Winged helix DNA-binding domain"/>
    <property type="match status" value="2"/>
</dbReference>
<proteinExistence type="predicted"/>
<sequence>MTQLIHARMTASITELKKSPMDTVLAGKVKNELVVKDNALINASYNLDTTEQRLILLAIVQARELSKNVDANSTLEVHAHHYMKQFNVDKHAAYEGLKNAASNLFERKFSYKGIHEGTQQEKIVKSRWVSKIAYVDSAGIVELTFAPDVIPLITQLEKSFTAYELKQISSLTSKYAIRLYELLIQWRTVGKTPMFELDDFRFKLGLAEDDYVKMANFKARVLDTALNQINELTDIIASYEQHKNGRVISGFSFTFTTKQQPKEVTHTKTKKLTDKQIQFFANKLAHHDPFASQKAAVGESYADLEKRLLIELQDAQIVGKYAGVLKEIGLEV</sequence>
<dbReference type="Pfam" id="PF21205">
    <property type="entry name" value="Rep3_C"/>
    <property type="match status" value="1"/>
</dbReference>
<evidence type="ECO:0000313" key="2">
    <source>
        <dbReference type="EnsemblMetazoa" id="XP_019772374.1"/>
    </source>
</evidence>
<dbReference type="AlphaFoldDB" id="A0AAR5QGL9"/>
<keyword evidence="3" id="KW-1185">Reference proteome</keyword>
<reference evidence="3" key="1">
    <citation type="journal article" date="2013" name="Genome Biol.">
        <title>Draft genome of the mountain pine beetle, Dendroctonus ponderosae Hopkins, a major forest pest.</title>
        <authorList>
            <person name="Keeling C.I."/>
            <person name="Yuen M.M."/>
            <person name="Liao N.Y."/>
            <person name="Docking T.R."/>
            <person name="Chan S.K."/>
            <person name="Taylor G.A."/>
            <person name="Palmquist D.L."/>
            <person name="Jackman S.D."/>
            <person name="Nguyen A."/>
            <person name="Li M."/>
            <person name="Henderson H."/>
            <person name="Janes J.K."/>
            <person name="Zhao Y."/>
            <person name="Pandoh P."/>
            <person name="Moore R."/>
            <person name="Sperling F.A."/>
            <person name="Huber D.P."/>
            <person name="Birol I."/>
            <person name="Jones S.J."/>
            <person name="Bohlmann J."/>
        </authorList>
    </citation>
    <scope>NUCLEOTIDE SEQUENCE</scope>
</reference>
<feature type="domain" description="Initiator Rep protein WH1" evidence="1">
    <location>
        <begin position="34"/>
        <end position="183"/>
    </location>
</feature>
<name>A0AAR5QGL9_DENPD</name>
<dbReference type="InterPro" id="IPR036388">
    <property type="entry name" value="WH-like_DNA-bd_sf"/>
</dbReference>
<protein>
    <recommendedName>
        <fullName evidence="1">Initiator Rep protein WH1 domain-containing protein</fullName>
    </recommendedName>
</protein>
<evidence type="ECO:0000313" key="3">
    <source>
        <dbReference type="Proteomes" id="UP000019118"/>
    </source>
</evidence>
<reference evidence="2" key="2">
    <citation type="submission" date="2024-08" db="UniProtKB">
        <authorList>
            <consortium name="EnsemblMetazoa"/>
        </authorList>
    </citation>
    <scope>IDENTIFICATION</scope>
</reference>
<dbReference type="InterPro" id="IPR000525">
    <property type="entry name" value="Initiator_Rep_WH1"/>
</dbReference>
<organism evidence="2 3">
    <name type="scientific">Dendroctonus ponderosae</name>
    <name type="common">Mountain pine beetle</name>
    <dbReference type="NCBI Taxonomy" id="77166"/>
    <lineage>
        <taxon>Eukaryota</taxon>
        <taxon>Metazoa</taxon>
        <taxon>Ecdysozoa</taxon>
        <taxon>Arthropoda</taxon>
        <taxon>Hexapoda</taxon>
        <taxon>Insecta</taxon>
        <taxon>Pterygota</taxon>
        <taxon>Neoptera</taxon>
        <taxon>Endopterygota</taxon>
        <taxon>Coleoptera</taxon>
        <taxon>Polyphaga</taxon>
        <taxon>Cucujiformia</taxon>
        <taxon>Curculionidae</taxon>
        <taxon>Scolytinae</taxon>
        <taxon>Dendroctonus</taxon>
    </lineage>
</organism>
<dbReference type="EnsemblMetazoa" id="XM_019916815.1">
    <property type="protein sequence ID" value="XP_019772374.1"/>
    <property type="gene ID" value="LOC109545971"/>
</dbReference>